<protein>
    <submittedName>
        <fullName evidence="1">Uncharacterized protein</fullName>
    </submittedName>
</protein>
<name>A0A562SK75_9BACT</name>
<sequence>MTRINQLLQEFAKTRSQEDQDLLTALVNNYEASQSLFDMYPITEIVNHFISQIRAIADQLPEERYNAGIRNEIQNGLYFNVEMLQQLVLINKRVEHVSKHDVELRTDEEVLNGALAYSKIMMQRSLQMTDERSN</sequence>
<evidence type="ECO:0000313" key="2">
    <source>
        <dbReference type="Proteomes" id="UP000316167"/>
    </source>
</evidence>
<organism evidence="1 2">
    <name type="scientific">Lacibacter cauensis</name>
    <dbReference type="NCBI Taxonomy" id="510947"/>
    <lineage>
        <taxon>Bacteria</taxon>
        <taxon>Pseudomonadati</taxon>
        <taxon>Bacteroidota</taxon>
        <taxon>Chitinophagia</taxon>
        <taxon>Chitinophagales</taxon>
        <taxon>Chitinophagaceae</taxon>
        <taxon>Lacibacter</taxon>
    </lineage>
</organism>
<accession>A0A562SK75</accession>
<comment type="caution">
    <text evidence="1">The sequence shown here is derived from an EMBL/GenBank/DDBJ whole genome shotgun (WGS) entry which is preliminary data.</text>
</comment>
<dbReference type="Proteomes" id="UP000316167">
    <property type="component" value="Unassembled WGS sequence"/>
</dbReference>
<proteinExistence type="predicted"/>
<dbReference type="AlphaFoldDB" id="A0A562SK75"/>
<dbReference type="RefSeq" id="WP_144886386.1">
    <property type="nucleotide sequence ID" value="NZ_VLLE01000004.1"/>
</dbReference>
<gene>
    <name evidence="1" type="ORF">IQ13_2196</name>
</gene>
<dbReference type="EMBL" id="VLLE01000004">
    <property type="protein sequence ID" value="TWI81180.1"/>
    <property type="molecule type" value="Genomic_DNA"/>
</dbReference>
<evidence type="ECO:0000313" key="1">
    <source>
        <dbReference type="EMBL" id="TWI81180.1"/>
    </source>
</evidence>
<reference evidence="1 2" key="1">
    <citation type="journal article" date="2015" name="Stand. Genomic Sci.">
        <title>Genomic Encyclopedia of Bacterial and Archaeal Type Strains, Phase III: the genomes of soil and plant-associated and newly described type strains.</title>
        <authorList>
            <person name="Whitman W.B."/>
            <person name="Woyke T."/>
            <person name="Klenk H.P."/>
            <person name="Zhou Y."/>
            <person name="Lilburn T.G."/>
            <person name="Beck B.J."/>
            <person name="De Vos P."/>
            <person name="Vandamme P."/>
            <person name="Eisen J.A."/>
            <person name="Garrity G."/>
            <person name="Hugenholtz P."/>
            <person name="Kyrpides N.C."/>
        </authorList>
    </citation>
    <scope>NUCLEOTIDE SEQUENCE [LARGE SCALE GENOMIC DNA]</scope>
    <source>
        <strain evidence="1 2">CGMCC 1.7271</strain>
    </source>
</reference>
<keyword evidence="2" id="KW-1185">Reference proteome</keyword>